<accession>A0A936F2Q6</accession>
<gene>
    <name evidence="1" type="ORF">IPN91_10480</name>
</gene>
<dbReference type="AlphaFoldDB" id="A0A936F2Q6"/>
<dbReference type="Proteomes" id="UP000709959">
    <property type="component" value="Unassembled WGS sequence"/>
</dbReference>
<sequence length="126" mass="13779">MLTEAFSLVLQLPPLAFGPARAPEAFAPPRALICEVGQLGQVQVPEQPVHPLTPASSLDPRDLRPAPERYLVNRPVDILMFLATAYAGRATWDETPWGVRTWQATGAAAPVLIPPQPPPFQAPQRW</sequence>
<proteinExistence type="predicted"/>
<organism evidence="1 2">
    <name type="scientific">Candidatus Geothrix odensensis</name>
    <dbReference type="NCBI Taxonomy" id="2954440"/>
    <lineage>
        <taxon>Bacteria</taxon>
        <taxon>Pseudomonadati</taxon>
        <taxon>Acidobacteriota</taxon>
        <taxon>Holophagae</taxon>
        <taxon>Holophagales</taxon>
        <taxon>Holophagaceae</taxon>
        <taxon>Geothrix</taxon>
    </lineage>
</organism>
<comment type="caution">
    <text evidence="1">The sequence shown here is derived from an EMBL/GenBank/DDBJ whole genome shotgun (WGS) entry which is preliminary data.</text>
</comment>
<reference evidence="1 2" key="1">
    <citation type="submission" date="2020-10" db="EMBL/GenBank/DDBJ databases">
        <title>Connecting structure to function with the recovery of over 1000 high-quality activated sludge metagenome-assembled genomes encoding full-length rRNA genes using long-read sequencing.</title>
        <authorList>
            <person name="Singleton C.M."/>
            <person name="Petriglieri F."/>
            <person name="Kristensen J.M."/>
            <person name="Kirkegaard R.H."/>
            <person name="Michaelsen T.Y."/>
            <person name="Andersen M.H."/>
            <person name="Karst S.M."/>
            <person name="Dueholm M.S."/>
            <person name="Nielsen P.H."/>
            <person name="Albertsen M."/>
        </authorList>
    </citation>
    <scope>NUCLEOTIDE SEQUENCE [LARGE SCALE GENOMIC DNA]</scope>
    <source>
        <strain evidence="1">OdNE_18-Q3-R46-58_MAXAC.008</strain>
    </source>
</reference>
<evidence type="ECO:0000313" key="2">
    <source>
        <dbReference type="Proteomes" id="UP000709959"/>
    </source>
</evidence>
<evidence type="ECO:0000313" key="1">
    <source>
        <dbReference type="EMBL" id="MBK8573054.1"/>
    </source>
</evidence>
<dbReference type="EMBL" id="JADKCH010000011">
    <property type="protein sequence ID" value="MBK8573054.1"/>
    <property type="molecule type" value="Genomic_DNA"/>
</dbReference>
<protein>
    <submittedName>
        <fullName evidence="1">Uncharacterized protein</fullName>
    </submittedName>
</protein>
<name>A0A936F2Q6_9BACT</name>